<evidence type="ECO:0000256" key="6">
    <source>
        <dbReference type="ARBA" id="ARBA00031744"/>
    </source>
</evidence>
<evidence type="ECO:0000256" key="7">
    <source>
        <dbReference type="ARBA" id="ARBA00033428"/>
    </source>
</evidence>
<keyword evidence="5" id="KW-0456">Lyase</keyword>
<sequence length="128" mass="14381">MVKDFNEDTVQRLRDLAEEYHFLIFEHRECVDIGDTVQRQYHGGALITSDFANVVNASILSGDGIVDALSQVVKPPDFLYKDERAIVFLTDMISMGSLVTGNYTAKCVELAKQHSSSVASLVLRQWDR</sequence>
<accession>A0A6A7AGG7</accession>
<dbReference type="AlphaFoldDB" id="A0A6A7AGG7"/>
<dbReference type="EMBL" id="MU006217">
    <property type="protein sequence ID" value="KAF2832400.1"/>
    <property type="molecule type" value="Genomic_DNA"/>
</dbReference>
<dbReference type="OrthoDB" id="10263753at2759"/>
<evidence type="ECO:0000256" key="1">
    <source>
        <dbReference type="ARBA" id="ARBA00004725"/>
    </source>
</evidence>
<evidence type="ECO:0000256" key="3">
    <source>
        <dbReference type="ARBA" id="ARBA00021923"/>
    </source>
</evidence>
<dbReference type="GO" id="GO:0004588">
    <property type="term" value="F:orotate phosphoribosyltransferase activity"/>
    <property type="evidence" value="ECO:0007669"/>
    <property type="project" value="TreeGrafter"/>
</dbReference>
<evidence type="ECO:0000313" key="10">
    <source>
        <dbReference type="Proteomes" id="UP000799424"/>
    </source>
</evidence>
<dbReference type="Proteomes" id="UP000799424">
    <property type="component" value="Unassembled WGS sequence"/>
</dbReference>
<evidence type="ECO:0000259" key="8">
    <source>
        <dbReference type="Pfam" id="PF00215"/>
    </source>
</evidence>
<dbReference type="InterPro" id="IPR001754">
    <property type="entry name" value="OMPdeCOase_dom"/>
</dbReference>
<dbReference type="PANTHER" id="PTHR19278">
    <property type="entry name" value="OROTATE PHOSPHORIBOSYLTRANSFERASE"/>
    <property type="match status" value="1"/>
</dbReference>
<comment type="pathway">
    <text evidence="1">Pyrimidine metabolism; UMP biosynthesis via de novo pathway.</text>
</comment>
<dbReference type="GO" id="GO:0004590">
    <property type="term" value="F:orotidine-5'-phosphate decarboxylase activity"/>
    <property type="evidence" value="ECO:0007669"/>
    <property type="project" value="InterPro"/>
</dbReference>
<name>A0A6A7AGG7_9PLEO</name>
<dbReference type="GO" id="GO:0006207">
    <property type="term" value="P:'de novo' pyrimidine nucleobase biosynthetic process"/>
    <property type="evidence" value="ECO:0007669"/>
    <property type="project" value="InterPro"/>
</dbReference>
<dbReference type="InterPro" id="IPR013785">
    <property type="entry name" value="Aldolase_TIM"/>
</dbReference>
<reference evidence="9" key="1">
    <citation type="journal article" date="2020" name="Stud. Mycol.">
        <title>101 Dothideomycetes genomes: a test case for predicting lifestyles and emergence of pathogens.</title>
        <authorList>
            <person name="Haridas S."/>
            <person name="Albert R."/>
            <person name="Binder M."/>
            <person name="Bloem J."/>
            <person name="Labutti K."/>
            <person name="Salamov A."/>
            <person name="Andreopoulos B."/>
            <person name="Baker S."/>
            <person name="Barry K."/>
            <person name="Bills G."/>
            <person name="Bluhm B."/>
            <person name="Cannon C."/>
            <person name="Castanera R."/>
            <person name="Culley D."/>
            <person name="Daum C."/>
            <person name="Ezra D."/>
            <person name="Gonzalez J."/>
            <person name="Henrissat B."/>
            <person name="Kuo A."/>
            <person name="Liang C."/>
            <person name="Lipzen A."/>
            <person name="Lutzoni F."/>
            <person name="Magnuson J."/>
            <person name="Mondo S."/>
            <person name="Nolan M."/>
            <person name="Ohm R."/>
            <person name="Pangilinan J."/>
            <person name="Park H.-J."/>
            <person name="Ramirez L."/>
            <person name="Alfaro M."/>
            <person name="Sun H."/>
            <person name="Tritt A."/>
            <person name="Yoshinaga Y."/>
            <person name="Zwiers L.-H."/>
            <person name="Turgeon B."/>
            <person name="Goodwin S."/>
            <person name="Spatafora J."/>
            <person name="Crous P."/>
            <person name="Grigoriev I."/>
        </authorList>
    </citation>
    <scope>NUCLEOTIDE SEQUENCE</scope>
    <source>
        <strain evidence="9">CBS 113818</strain>
    </source>
</reference>
<dbReference type="GO" id="GO:0006222">
    <property type="term" value="P:UMP biosynthetic process"/>
    <property type="evidence" value="ECO:0007669"/>
    <property type="project" value="TreeGrafter"/>
</dbReference>
<organism evidence="9 10">
    <name type="scientific">Ophiobolus disseminans</name>
    <dbReference type="NCBI Taxonomy" id="1469910"/>
    <lineage>
        <taxon>Eukaryota</taxon>
        <taxon>Fungi</taxon>
        <taxon>Dikarya</taxon>
        <taxon>Ascomycota</taxon>
        <taxon>Pezizomycotina</taxon>
        <taxon>Dothideomycetes</taxon>
        <taxon>Pleosporomycetidae</taxon>
        <taxon>Pleosporales</taxon>
        <taxon>Pleosporineae</taxon>
        <taxon>Phaeosphaeriaceae</taxon>
        <taxon>Ophiobolus</taxon>
    </lineage>
</organism>
<keyword evidence="10" id="KW-1185">Reference proteome</keyword>
<keyword evidence="4" id="KW-0665">Pyrimidine biosynthesis</keyword>
<dbReference type="Gene3D" id="3.20.20.70">
    <property type="entry name" value="Aldolase class I"/>
    <property type="match status" value="1"/>
</dbReference>
<dbReference type="InterPro" id="IPR011060">
    <property type="entry name" value="RibuloseP-bd_barrel"/>
</dbReference>
<evidence type="ECO:0000256" key="2">
    <source>
        <dbReference type="ARBA" id="ARBA00011018"/>
    </source>
</evidence>
<protein>
    <recommendedName>
        <fullName evidence="3">Orotidine 5'-phosphate decarboxylase</fullName>
    </recommendedName>
    <alternativeName>
        <fullName evidence="7">OMP decarboxylase</fullName>
    </alternativeName>
    <alternativeName>
        <fullName evidence="6">Uridine 5'-monophosphate synthase</fullName>
    </alternativeName>
</protein>
<dbReference type="SUPFAM" id="SSF51366">
    <property type="entry name" value="Ribulose-phoshate binding barrel"/>
    <property type="match status" value="1"/>
</dbReference>
<evidence type="ECO:0000313" key="9">
    <source>
        <dbReference type="EMBL" id="KAF2832400.1"/>
    </source>
</evidence>
<evidence type="ECO:0000256" key="5">
    <source>
        <dbReference type="ARBA" id="ARBA00023239"/>
    </source>
</evidence>
<dbReference type="PANTHER" id="PTHR19278:SF9">
    <property type="entry name" value="URIDINE 5'-MONOPHOSPHATE SYNTHASE"/>
    <property type="match status" value="1"/>
</dbReference>
<proteinExistence type="inferred from homology"/>
<dbReference type="Pfam" id="PF00215">
    <property type="entry name" value="OMPdecase"/>
    <property type="match status" value="1"/>
</dbReference>
<evidence type="ECO:0000256" key="4">
    <source>
        <dbReference type="ARBA" id="ARBA00022975"/>
    </source>
</evidence>
<comment type="similarity">
    <text evidence="2">Belongs to the OMP decarboxylase family.</text>
</comment>
<gene>
    <name evidence="9" type="ORF">CC86DRAFT_89151</name>
</gene>
<feature type="domain" description="Orotidine 5'-phosphate decarboxylase" evidence="8">
    <location>
        <begin position="2"/>
        <end position="117"/>
    </location>
</feature>